<feature type="non-terminal residue" evidence="1">
    <location>
        <position position="402"/>
    </location>
</feature>
<dbReference type="AlphaFoldDB" id="L7LFB4"/>
<sequence length="402" mass="41826">MTPPTAPADLPDPFGTAALRTATLAGWRDSPTRLAEDVAAEADLRRIGYRDRWLTELAANAADAATADGLAGTLQIRADGALLRVANTGAPLTVAGVRALTALRVSPKMRPPAQSAAAEHASDPMPAGPVGRFGVGFRATSFADRVDILSQTGSITFDRARTAAAAGTAQVPAQRLAWPIPGSPPEGFATEVVLHCADAAQAAELVAQARTQAPDLLLELPALASITVADEHLTRRTHEAVVTVDCDGAPIAHWLTAGAGGNRWLVPVDPPVRPGAPWRIRPLTADVLRSPTPTEIALTLPARLITDLPLTPDRRGLDPGADLATAAAGYTDLVQLASPQQAHLLVPEPALGGGRDDAILREAITAELLATAWVPAADGGRLRPDRTWLLPGLTDALAALLR</sequence>
<dbReference type="STRING" id="1121927.GOHSU_49_00010"/>
<reference evidence="1 2" key="1">
    <citation type="submission" date="2012-12" db="EMBL/GenBank/DDBJ databases">
        <title>Whole genome shotgun sequence of Gordonia hirsuta NBRC 16056.</title>
        <authorList>
            <person name="Isaki-Nakamura S."/>
            <person name="Hosoyama A."/>
            <person name="Tsuchikane K."/>
            <person name="Katsumata H."/>
            <person name="Baba S."/>
            <person name="Yamazaki S."/>
            <person name="Fujita N."/>
        </authorList>
    </citation>
    <scope>NUCLEOTIDE SEQUENCE [LARGE SCALE GENOMIC DNA]</scope>
    <source>
        <strain evidence="1 2">NBRC 16056</strain>
    </source>
</reference>
<keyword evidence="2" id="KW-1185">Reference proteome</keyword>
<accession>L7LFB4</accession>
<dbReference type="Proteomes" id="UP000053405">
    <property type="component" value="Unassembled WGS sequence"/>
</dbReference>
<gene>
    <name evidence="1" type="ORF">GOHSU_49_00010</name>
</gene>
<dbReference type="eggNOG" id="COG3225">
    <property type="taxonomic scope" value="Bacteria"/>
</dbReference>
<proteinExistence type="predicted"/>
<dbReference type="EMBL" id="BANT01000049">
    <property type="protein sequence ID" value="GAC58772.1"/>
    <property type="molecule type" value="Genomic_DNA"/>
</dbReference>
<dbReference type="SUPFAM" id="SSF55874">
    <property type="entry name" value="ATPase domain of HSP90 chaperone/DNA topoisomerase II/histidine kinase"/>
    <property type="match status" value="1"/>
</dbReference>
<organism evidence="1 2">
    <name type="scientific">Gordonia hirsuta DSM 44140 = NBRC 16056</name>
    <dbReference type="NCBI Taxonomy" id="1121927"/>
    <lineage>
        <taxon>Bacteria</taxon>
        <taxon>Bacillati</taxon>
        <taxon>Actinomycetota</taxon>
        <taxon>Actinomycetes</taxon>
        <taxon>Mycobacteriales</taxon>
        <taxon>Gordoniaceae</taxon>
        <taxon>Gordonia</taxon>
    </lineage>
</organism>
<name>L7LFB4_9ACTN</name>
<evidence type="ECO:0000313" key="2">
    <source>
        <dbReference type="Proteomes" id="UP000053405"/>
    </source>
</evidence>
<dbReference type="InterPro" id="IPR036890">
    <property type="entry name" value="HATPase_C_sf"/>
</dbReference>
<protein>
    <submittedName>
        <fullName evidence="1">Uncharacterized protein</fullName>
    </submittedName>
</protein>
<evidence type="ECO:0000313" key="1">
    <source>
        <dbReference type="EMBL" id="GAC58772.1"/>
    </source>
</evidence>
<comment type="caution">
    <text evidence="1">The sequence shown here is derived from an EMBL/GenBank/DDBJ whole genome shotgun (WGS) entry which is preliminary data.</text>
</comment>